<accession>A0A3B0XXI0</accession>
<dbReference type="GO" id="GO:0000062">
    <property type="term" value="F:fatty-acyl-CoA binding"/>
    <property type="evidence" value="ECO:0007669"/>
    <property type="project" value="TreeGrafter"/>
</dbReference>
<dbReference type="SUPFAM" id="SSF48403">
    <property type="entry name" value="Ankyrin repeat"/>
    <property type="match status" value="1"/>
</dbReference>
<name>A0A3B0XXI0_9ZZZZ</name>
<keyword evidence="1" id="KW-0446">Lipid-binding</keyword>
<gene>
    <name evidence="2" type="ORF">MNBD_GAMMA12-1673</name>
</gene>
<dbReference type="AlphaFoldDB" id="A0A3B0XXI0"/>
<dbReference type="PROSITE" id="PS50088">
    <property type="entry name" value="ANK_REPEAT"/>
    <property type="match status" value="1"/>
</dbReference>
<reference evidence="2" key="1">
    <citation type="submission" date="2018-06" db="EMBL/GenBank/DDBJ databases">
        <authorList>
            <person name="Zhirakovskaya E."/>
        </authorList>
    </citation>
    <scope>NUCLEOTIDE SEQUENCE</scope>
</reference>
<dbReference type="InterPro" id="IPR002110">
    <property type="entry name" value="Ankyrin_rpt"/>
</dbReference>
<dbReference type="SMART" id="SM00248">
    <property type="entry name" value="ANK"/>
    <property type="match status" value="2"/>
</dbReference>
<evidence type="ECO:0000256" key="1">
    <source>
        <dbReference type="ARBA" id="ARBA00023121"/>
    </source>
</evidence>
<evidence type="ECO:0000313" key="2">
    <source>
        <dbReference type="EMBL" id="VAW72251.1"/>
    </source>
</evidence>
<dbReference type="Pfam" id="PF13637">
    <property type="entry name" value="Ank_4"/>
    <property type="match status" value="1"/>
</dbReference>
<organism evidence="2">
    <name type="scientific">hydrothermal vent metagenome</name>
    <dbReference type="NCBI Taxonomy" id="652676"/>
    <lineage>
        <taxon>unclassified sequences</taxon>
        <taxon>metagenomes</taxon>
        <taxon>ecological metagenomes</taxon>
    </lineage>
</organism>
<protein>
    <submittedName>
        <fullName evidence="2">Uncharacterized protein</fullName>
    </submittedName>
</protein>
<dbReference type="PANTHER" id="PTHR24119">
    <property type="entry name" value="ACYL-COA-BINDING DOMAIN-CONTAINING PROTEIN 6"/>
    <property type="match status" value="1"/>
</dbReference>
<dbReference type="InterPro" id="IPR036770">
    <property type="entry name" value="Ankyrin_rpt-contain_sf"/>
</dbReference>
<dbReference type="EMBL" id="UOFL01000036">
    <property type="protein sequence ID" value="VAW72251.1"/>
    <property type="molecule type" value="Genomic_DNA"/>
</dbReference>
<dbReference type="PROSITE" id="PS50297">
    <property type="entry name" value="ANK_REP_REGION"/>
    <property type="match status" value="1"/>
</dbReference>
<dbReference type="PANTHER" id="PTHR24119:SF0">
    <property type="entry name" value="ACYL-COA-BINDING DOMAIN-CONTAINING PROTEIN 6"/>
    <property type="match status" value="1"/>
</dbReference>
<sequence>MDRNHWMNIFSSAAWQQEFEQFLASGGNVSEVCKTEGSALIHYAIDAENYTAINWLVAHGADINAVDTNGWSALHYAVDADIDVAVQTDLDIEFRGARFILSTGADENIKDNSGCTARDVAAKHGTVVLQRYDQLMNSCESS</sequence>
<proteinExistence type="predicted"/>
<dbReference type="Gene3D" id="1.25.40.20">
    <property type="entry name" value="Ankyrin repeat-containing domain"/>
    <property type="match status" value="1"/>
</dbReference>